<keyword evidence="4" id="KW-0812">Transmembrane</keyword>
<dbReference type="PANTHER" id="PTHR32347:SF23">
    <property type="entry name" value="BLL5650 PROTEIN"/>
    <property type="match status" value="1"/>
</dbReference>
<dbReference type="Gene3D" id="1.10.287.470">
    <property type="entry name" value="Helix hairpin bin"/>
    <property type="match status" value="1"/>
</dbReference>
<dbReference type="Gene3D" id="2.40.30.170">
    <property type="match status" value="1"/>
</dbReference>
<feature type="coiled-coil region" evidence="3">
    <location>
        <begin position="186"/>
        <end position="237"/>
    </location>
</feature>
<feature type="transmembrane region" description="Helical" evidence="4">
    <location>
        <begin position="7"/>
        <end position="25"/>
    </location>
</feature>
<keyword evidence="4" id="KW-0472">Membrane</keyword>
<feature type="domain" description="CzcB-like barrel-sandwich hybrid" evidence="5">
    <location>
        <begin position="53"/>
        <end position="272"/>
    </location>
</feature>
<proteinExistence type="predicted"/>
<accession>A0ABM8FHR7</accession>
<organism evidence="6 7">
    <name type="scientific">Hydrogenimonas cancrithermarum</name>
    <dbReference type="NCBI Taxonomy" id="2993563"/>
    <lineage>
        <taxon>Bacteria</taxon>
        <taxon>Pseudomonadati</taxon>
        <taxon>Campylobacterota</taxon>
        <taxon>Epsilonproteobacteria</taxon>
        <taxon>Campylobacterales</taxon>
        <taxon>Hydrogenimonadaceae</taxon>
        <taxon>Hydrogenimonas</taxon>
    </lineage>
</organism>
<feature type="coiled-coil region" evidence="3">
    <location>
        <begin position="81"/>
        <end position="154"/>
    </location>
</feature>
<dbReference type="PANTHER" id="PTHR32347">
    <property type="entry name" value="EFFLUX SYSTEM COMPONENT YKNX-RELATED"/>
    <property type="match status" value="1"/>
</dbReference>
<dbReference type="InterPro" id="IPR050465">
    <property type="entry name" value="UPF0194_transport"/>
</dbReference>
<evidence type="ECO:0000313" key="6">
    <source>
        <dbReference type="EMBL" id="BDY11809.1"/>
    </source>
</evidence>
<evidence type="ECO:0000313" key="7">
    <source>
        <dbReference type="Proteomes" id="UP001321445"/>
    </source>
</evidence>
<sequence>MERLKKYWLGIVAVLLLGVAAVMIYEKLNPKQVPSNLVEGVGRIDGDLVDLNVKYPGRLEQVAVEDGMPIKKGDIVARLKSLEYEAKLAQVTAQLRAKQKELNAKKTELNIAKKTIPLALRRADSARKTRRAQLQELEKSIEAQKRVVEQDDRDYERTKNLYEKRLIQKELLEKAALKRDTDRDRLAALGHKREQLRAAIEIAEADFAEAKAAQRKIDALEEGIEALREGVQAMKDARGEVEAVLEEMTIRSPIDGFVVEKIANAGEVLGAGMPVASLIDPHSLYLKIFVDTIQNGKIKIGDKAVIFLDSWPDRPIEAKVVRIAQNAEFTPKEVSVRSDRIQRVYALHLKPLKVDPLLKLGLPAIGVVSLDGKGLPKSLRELPPL</sequence>
<protein>
    <submittedName>
        <fullName evidence="6">Secretion protein HlyD</fullName>
    </submittedName>
</protein>
<dbReference type="RefSeq" id="WP_286337025.1">
    <property type="nucleotide sequence ID" value="NZ_AP027370.1"/>
</dbReference>
<dbReference type="EMBL" id="AP027370">
    <property type="protein sequence ID" value="BDY11809.1"/>
    <property type="molecule type" value="Genomic_DNA"/>
</dbReference>
<keyword evidence="7" id="KW-1185">Reference proteome</keyword>
<dbReference type="Gene3D" id="2.40.50.100">
    <property type="match status" value="1"/>
</dbReference>
<keyword evidence="2 3" id="KW-0175">Coiled coil</keyword>
<dbReference type="Pfam" id="PF25973">
    <property type="entry name" value="BSH_CzcB"/>
    <property type="match status" value="1"/>
</dbReference>
<keyword evidence="4" id="KW-1133">Transmembrane helix</keyword>
<evidence type="ECO:0000256" key="3">
    <source>
        <dbReference type="SAM" id="Coils"/>
    </source>
</evidence>
<gene>
    <name evidence="6" type="ORF">HCR_01210</name>
</gene>
<evidence type="ECO:0000259" key="5">
    <source>
        <dbReference type="Pfam" id="PF25973"/>
    </source>
</evidence>
<dbReference type="Proteomes" id="UP001321445">
    <property type="component" value="Chromosome"/>
</dbReference>
<dbReference type="SUPFAM" id="SSF111369">
    <property type="entry name" value="HlyD-like secretion proteins"/>
    <property type="match status" value="1"/>
</dbReference>
<comment type="subcellular location">
    <subcellularLocation>
        <location evidence="1">Cell envelope</location>
    </subcellularLocation>
</comment>
<reference evidence="6 7" key="1">
    <citation type="submission" date="2023-03" db="EMBL/GenBank/DDBJ databases">
        <title>Description of Hydrogenimonas sp. ISO32.</title>
        <authorList>
            <person name="Mino S."/>
            <person name="Fukazawa S."/>
            <person name="Sawabe T."/>
        </authorList>
    </citation>
    <scope>NUCLEOTIDE SEQUENCE [LARGE SCALE GENOMIC DNA]</scope>
    <source>
        <strain evidence="6 7">ISO32</strain>
    </source>
</reference>
<evidence type="ECO:0000256" key="1">
    <source>
        <dbReference type="ARBA" id="ARBA00004196"/>
    </source>
</evidence>
<dbReference type="InterPro" id="IPR058647">
    <property type="entry name" value="BSH_CzcB-like"/>
</dbReference>
<name>A0ABM8FHR7_9BACT</name>
<evidence type="ECO:0000256" key="4">
    <source>
        <dbReference type="SAM" id="Phobius"/>
    </source>
</evidence>
<evidence type="ECO:0000256" key="2">
    <source>
        <dbReference type="ARBA" id="ARBA00023054"/>
    </source>
</evidence>